<evidence type="ECO:0000313" key="2">
    <source>
        <dbReference type="Proteomes" id="UP000199459"/>
    </source>
</evidence>
<sequence>MSAEIPETFDEWRYCIEQECKIILTRKYIEQRLTILTALDHEETQRFIRLYGDHHWQQVVSWFERALKL</sequence>
<accession>A0A1H8DBZ9</accession>
<evidence type="ECO:0000313" key="1">
    <source>
        <dbReference type="EMBL" id="SEN04655.1"/>
    </source>
</evidence>
<dbReference type="AlphaFoldDB" id="A0A1H8DBZ9"/>
<name>A0A1H8DBZ9_9PROT</name>
<protein>
    <submittedName>
        <fullName evidence="1">Uncharacterized protein</fullName>
    </submittedName>
</protein>
<dbReference type="RefSeq" id="WP_218143926.1">
    <property type="nucleotide sequence ID" value="NZ_FOCP01000006.1"/>
</dbReference>
<dbReference type="EMBL" id="FOCP01000006">
    <property type="protein sequence ID" value="SEN04655.1"/>
    <property type="molecule type" value="Genomic_DNA"/>
</dbReference>
<reference evidence="1 2" key="1">
    <citation type="submission" date="2016-10" db="EMBL/GenBank/DDBJ databases">
        <authorList>
            <person name="de Groot N.N."/>
        </authorList>
    </citation>
    <scope>NUCLEOTIDE SEQUENCE [LARGE SCALE GENOMIC DNA]</scope>
    <source>
        <strain evidence="1 2">Nm22</strain>
    </source>
</reference>
<proteinExistence type="predicted"/>
<dbReference type="Proteomes" id="UP000199459">
    <property type="component" value="Unassembled WGS sequence"/>
</dbReference>
<gene>
    <name evidence="1" type="ORF">SAMN05216325_106150</name>
</gene>
<organism evidence="1 2">
    <name type="scientific">Nitrosomonas marina</name>
    <dbReference type="NCBI Taxonomy" id="917"/>
    <lineage>
        <taxon>Bacteria</taxon>
        <taxon>Pseudomonadati</taxon>
        <taxon>Pseudomonadota</taxon>
        <taxon>Betaproteobacteria</taxon>
        <taxon>Nitrosomonadales</taxon>
        <taxon>Nitrosomonadaceae</taxon>
        <taxon>Nitrosomonas</taxon>
    </lineage>
</organism>